<accession>A0A2I0IBT3</accession>
<reference evidence="1 2" key="1">
    <citation type="submission" date="2017-11" db="EMBL/GenBank/DDBJ databases">
        <title>De-novo sequencing of pomegranate (Punica granatum L.) genome.</title>
        <authorList>
            <person name="Akparov Z."/>
            <person name="Amiraslanov A."/>
            <person name="Hajiyeva S."/>
            <person name="Abbasov M."/>
            <person name="Kaur K."/>
            <person name="Hamwieh A."/>
            <person name="Solovyev V."/>
            <person name="Salamov A."/>
            <person name="Braich B."/>
            <person name="Kosarev P."/>
            <person name="Mahmoud A."/>
            <person name="Hajiyev E."/>
            <person name="Babayeva S."/>
            <person name="Izzatullayeva V."/>
            <person name="Mammadov A."/>
            <person name="Mammadov A."/>
            <person name="Sharifova S."/>
            <person name="Ojaghi J."/>
            <person name="Eynullazada K."/>
            <person name="Bayramov B."/>
            <person name="Abdulazimova A."/>
            <person name="Shahmuradov I."/>
        </authorList>
    </citation>
    <scope>NUCLEOTIDE SEQUENCE [LARGE SCALE GENOMIC DNA]</scope>
    <source>
        <strain evidence="2">cv. AG2017</strain>
        <tissue evidence="1">Leaf</tissue>
    </source>
</reference>
<dbReference type="Proteomes" id="UP000233551">
    <property type="component" value="Unassembled WGS sequence"/>
</dbReference>
<protein>
    <submittedName>
        <fullName evidence="1">Uncharacterized protein</fullName>
    </submittedName>
</protein>
<sequence length="151" mass="16357">MPFILTTHPARQVSRANLRRQVTCGFYPSSMASPTSGFGPASSSGPAFTASGFDPASGSGPAFNASGFGPAFGFWPRIGLRPHFWASAPHRASVQHLLLSGPGPAFTTFGLRPSIYYIQVLTPRIYYFQAHLKSKIDLDSNSSKRYSEEQV</sequence>
<evidence type="ECO:0000313" key="2">
    <source>
        <dbReference type="Proteomes" id="UP000233551"/>
    </source>
</evidence>
<dbReference type="EMBL" id="PGOL01003370">
    <property type="protein sequence ID" value="PKI41452.1"/>
    <property type="molecule type" value="Genomic_DNA"/>
</dbReference>
<evidence type="ECO:0000313" key="1">
    <source>
        <dbReference type="EMBL" id="PKI41452.1"/>
    </source>
</evidence>
<dbReference type="AlphaFoldDB" id="A0A2I0IBT3"/>
<keyword evidence="2" id="KW-1185">Reference proteome</keyword>
<organism evidence="1 2">
    <name type="scientific">Punica granatum</name>
    <name type="common">Pomegranate</name>
    <dbReference type="NCBI Taxonomy" id="22663"/>
    <lineage>
        <taxon>Eukaryota</taxon>
        <taxon>Viridiplantae</taxon>
        <taxon>Streptophyta</taxon>
        <taxon>Embryophyta</taxon>
        <taxon>Tracheophyta</taxon>
        <taxon>Spermatophyta</taxon>
        <taxon>Magnoliopsida</taxon>
        <taxon>eudicotyledons</taxon>
        <taxon>Gunneridae</taxon>
        <taxon>Pentapetalae</taxon>
        <taxon>rosids</taxon>
        <taxon>malvids</taxon>
        <taxon>Myrtales</taxon>
        <taxon>Lythraceae</taxon>
        <taxon>Punica</taxon>
    </lineage>
</organism>
<gene>
    <name evidence="1" type="ORF">CRG98_038151</name>
</gene>
<name>A0A2I0IBT3_PUNGR</name>
<proteinExistence type="predicted"/>
<comment type="caution">
    <text evidence="1">The sequence shown here is derived from an EMBL/GenBank/DDBJ whole genome shotgun (WGS) entry which is preliminary data.</text>
</comment>